<dbReference type="NCBIfam" id="TIGR02937">
    <property type="entry name" value="sigma70-ECF"/>
    <property type="match status" value="1"/>
</dbReference>
<dbReference type="InterPro" id="IPR013324">
    <property type="entry name" value="RNA_pol_sigma_r3/r4-like"/>
</dbReference>
<dbReference type="Gene3D" id="1.10.1740.10">
    <property type="match status" value="1"/>
</dbReference>
<gene>
    <name evidence="9" type="ORF">J2S17_004672</name>
</gene>
<evidence type="ECO:0000313" key="9">
    <source>
        <dbReference type="EMBL" id="MDQ0272779.1"/>
    </source>
</evidence>
<keyword evidence="5 6" id="KW-0804">Transcription</keyword>
<evidence type="ECO:0000259" key="7">
    <source>
        <dbReference type="Pfam" id="PF04542"/>
    </source>
</evidence>
<protein>
    <recommendedName>
        <fullName evidence="6">RNA polymerase sigma factor</fullName>
    </recommendedName>
</protein>
<keyword evidence="10" id="KW-1185">Reference proteome</keyword>
<dbReference type="SUPFAM" id="SSF88659">
    <property type="entry name" value="Sigma3 and sigma4 domains of RNA polymerase sigma factors"/>
    <property type="match status" value="1"/>
</dbReference>
<dbReference type="InterPro" id="IPR000838">
    <property type="entry name" value="RNA_pol_sigma70_ECF_CS"/>
</dbReference>
<keyword evidence="4 6" id="KW-0238">DNA-binding</keyword>
<keyword evidence="3 6" id="KW-0731">Sigma factor</keyword>
<dbReference type="RefSeq" id="WP_307478239.1">
    <property type="nucleotide sequence ID" value="NZ_JAUSUB010000028.1"/>
</dbReference>
<evidence type="ECO:0000256" key="2">
    <source>
        <dbReference type="ARBA" id="ARBA00023015"/>
    </source>
</evidence>
<dbReference type="Gene3D" id="1.10.10.10">
    <property type="entry name" value="Winged helix-like DNA-binding domain superfamily/Winged helix DNA-binding domain"/>
    <property type="match status" value="1"/>
</dbReference>
<dbReference type="SUPFAM" id="SSF88946">
    <property type="entry name" value="Sigma2 domain of RNA polymerase sigma factors"/>
    <property type="match status" value="1"/>
</dbReference>
<comment type="caution">
    <text evidence="9">The sequence shown here is derived from an EMBL/GenBank/DDBJ whole genome shotgun (WGS) entry which is preliminary data.</text>
</comment>
<dbReference type="InterPro" id="IPR007627">
    <property type="entry name" value="RNA_pol_sigma70_r2"/>
</dbReference>
<dbReference type="PROSITE" id="PS01063">
    <property type="entry name" value="SIGMA70_ECF"/>
    <property type="match status" value="1"/>
</dbReference>
<comment type="similarity">
    <text evidence="1 6">Belongs to the sigma-70 factor family. ECF subfamily.</text>
</comment>
<proteinExistence type="inferred from homology"/>
<dbReference type="Proteomes" id="UP001238088">
    <property type="component" value="Unassembled WGS sequence"/>
</dbReference>
<accession>A0ABU0API7</accession>
<dbReference type="InterPro" id="IPR039425">
    <property type="entry name" value="RNA_pol_sigma-70-like"/>
</dbReference>
<evidence type="ECO:0000259" key="8">
    <source>
        <dbReference type="Pfam" id="PF08281"/>
    </source>
</evidence>
<feature type="domain" description="RNA polymerase sigma-70 region 2" evidence="7">
    <location>
        <begin position="14"/>
        <end position="80"/>
    </location>
</feature>
<evidence type="ECO:0000256" key="4">
    <source>
        <dbReference type="ARBA" id="ARBA00023125"/>
    </source>
</evidence>
<reference evidence="9 10" key="1">
    <citation type="submission" date="2023-07" db="EMBL/GenBank/DDBJ databases">
        <title>Genomic Encyclopedia of Type Strains, Phase IV (KMG-IV): sequencing the most valuable type-strain genomes for metagenomic binning, comparative biology and taxonomic classification.</title>
        <authorList>
            <person name="Goeker M."/>
        </authorList>
    </citation>
    <scope>NUCLEOTIDE SEQUENCE [LARGE SCALE GENOMIC DNA]</scope>
    <source>
        <strain evidence="9 10">DSM 23494</strain>
    </source>
</reference>
<keyword evidence="2 6" id="KW-0805">Transcription regulation</keyword>
<feature type="domain" description="RNA polymerase sigma factor 70 region 4 type 2" evidence="8">
    <location>
        <begin position="104"/>
        <end position="155"/>
    </location>
</feature>
<dbReference type="PANTHER" id="PTHR43133:SF60">
    <property type="entry name" value="RNA POLYMERASE SIGMA FACTOR SIGV"/>
    <property type="match status" value="1"/>
</dbReference>
<dbReference type="EMBL" id="JAUSUB010000028">
    <property type="protein sequence ID" value="MDQ0272779.1"/>
    <property type="molecule type" value="Genomic_DNA"/>
</dbReference>
<dbReference type="InterPro" id="IPR013249">
    <property type="entry name" value="RNA_pol_sigma70_r4_t2"/>
</dbReference>
<evidence type="ECO:0000256" key="5">
    <source>
        <dbReference type="ARBA" id="ARBA00023163"/>
    </source>
</evidence>
<organism evidence="9 10">
    <name type="scientific">Cytobacillus purgationiresistens</name>
    <dbReference type="NCBI Taxonomy" id="863449"/>
    <lineage>
        <taxon>Bacteria</taxon>
        <taxon>Bacillati</taxon>
        <taxon>Bacillota</taxon>
        <taxon>Bacilli</taxon>
        <taxon>Bacillales</taxon>
        <taxon>Bacillaceae</taxon>
        <taxon>Cytobacillus</taxon>
    </lineage>
</organism>
<evidence type="ECO:0000256" key="1">
    <source>
        <dbReference type="ARBA" id="ARBA00010641"/>
    </source>
</evidence>
<evidence type="ECO:0000256" key="6">
    <source>
        <dbReference type="RuleBase" id="RU000716"/>
    </source>
</evidence>
<name>A0ABU0API7_9BACI</name>
<evidence type="ECO:0000313" key="10">
    <source>
        <dbReference type="Proteomes" id="UP001238088"/>
    </source>
</evidence>
<dbReference type="CDD" id="cd06171">
    <property type="entry name" value="Sigma70_r4"/>
    <property type="match status" value="1"/>
</dbReference>
<dbReference type="InterPro" id="IPR013325">
    <property type="entry name" value="RNA_pol_sigma_r2"/>
</dbReference>
<dbReference type="Pfam" id="PF08281">
    <property type="entry name" value="Sigma70_r4_2"/>
    <property type="match status" value="1"/>
</dbReference>
<dbReference type="Pfam" id="PF04542">
    <property type="entry name" value="Sigma70_r2"/>
    <property type="match status" value="1"/>
</dbReference>
<dbReference type="PANTHER" id="PTHR43133">
    <property type="entry name" value="RNA POLYMERASE ECF-TYPE SIGMA FACTO"/>
    <property type="match status" value="1"/>
</dbReference>
<sequence>MKKNDVHARFVTIVNDHKEDFYRLAYSYVKNQEDALDIVQDSIKKALMSIDTIQNPHAIKSWFYKIVVRTALDFLRKHKRLTVADDGVIEFLSNGKEDDYENFDLQQALEDLPVQYKTVITLRYFEDLKMEEIAEIVDENISTVKTRIYRGLKLLRITLTEENKAHE</sequence>
<dbReference type="InterPro" id="IPR014284">
    <property type="entry name" value="RNA_pol_sigma-70_dom"/>
</dbReference>
<dbReference type="InterPro" id="IPR036388">
    <property type="entry name" value="WH-like_DNA-bd_sf"/>
</dbReference>
<evidence type="ECO:0000256" key="3">
    <source>
        <dbReference type="ARBA" id="ARBA00023082"/>
    </source>
</evidence>